<keyword evidence="2" id="KW-1185">Reference proteome</keyword>
<accession>A0A437MPI3</accession>
<proteinExistence type="predicted"/>
<organism evidence="1 2">
    <name type="scientific">Rhodovarius crocodyli</name>
    <dbReference type="NCBI Taxonomy" id="1979269"/>
    <lineage>
        <taxon>Bacteria</taxon>
        <taxon>Pseudomonadati</taxon>
        <taxon>Pseudomonadota</taxon>
        <taxon>Alphaproteobacteria</taxon>
        <taxon>Acetobacterales</taxon>
        <taxon>Roseomonadaceae</taxon>
        <taxon>Rhodovarius</taxon>
    </lineage>
</organism>
<dbReference type="RefSeq" id="WP_127786446.1">
    <property type="nucleotide sequence ID" value="NZ_SACL01000001.1"/>
</dbReference>
<evidence type="ECO:0000313" key="2">
    <source>
        <dbReference type="Proteomes" id="UP000282957"/>
    </source>
</evidence>
<reference evidence="1 2" key="1">
    <citation type="submission" date="2019-01" db="EMBL/GenBank/DDBJ databases">
        <authorList>
            <person name="Chen W.-M."/>
        </authorList>
    </citation>
    <scope>NUCLEOTIDE SEQUENCE [LARGE SCALE GENOMIC DNA]</scope>
    <source>
        <strain evidence="1 2">CCP-6</strain>
    </source>
</reference>
<comment type="caution">
    <text evidence="1">The sequence shown here is derived from an EMBL/GenBank/DDBJ whole genome shotgun (WGS) entry which is preliminary data.</text>
</comment>
<name>A0A437MPI3_9PROT</name>
<sequence length="245" mass="25563">MQSRTAGAAPRPADCELTVNGRSYIRGQCQFDADADGSFRINGTDYFAYVNVTAPGVAEASWNADPASTHAHNPLGELRRQGACWVGANVRICARALSPEALRTAQAAQPNGFALWPITPGLTACIGPQGALAAGTRMVLRNCRVPADLLVQRAPDGALTLSGNLCLGVEAPGMGRPAELIAEPCAPSSPRWTTQATATEEAIVRSSAGMCLTIPAMARPETPFPYTVNVAPCAATATKFILSRG</sequence>
<gene>
    <name evidence="1" type="ORF">EOD42_05570</name>
</gene>
<dbReference type="AlphaFoldDB" id="A0A437MPI3"/>
<dbReference type="Proteomes" id="UP000282957">
    <property type="component" value="Unassembled WGS sequence"/>
</dbReference>
<evidence type="ECO:0000313" key="1">
    <source>
        <dbReference type="EMBL" id="RVT99552.1"/>
    </source>
</evidence>
<protein>
    <submittedName>
        <fullName evidence="1">Uncharacterized protein</fullName>
    </submittedName>
</protein>
<dbReference type="EMBL" id="SACL01000001">
    <property type="protein sequence ID" value="RVT99552.1"/>
    <property type="molecule type" value="Genomic_DNA"/>
</dbReference>
<dbReference type="OrthoDB" id="7206787at2"/>